<comment type="caution">
    <text evidence="10">The sequence shown here is derived from an EMBL/GenBank/DDBJ whole genome shotgun (WGS) entry which is preliminary data.</text>
</comment>
<dbReference type="GO" id="GO:0003824">
    <property type="term" value="F:catalytic activity"/>
    <property type="evidence" value="ECO:0007669"/>
    <property type="project" value="InterPro"/>
</dbReference>
<accession>A0A0J1HUR3</accession>
<dbReference type="InterPro" id="IPR025110">
    <property type="entry name" value="AMP-bd_C"/>
</dbReference>
<keyword evidence="8" id="KW-0045">Antibiotic biosynthesis</keyword>
<dbReference type="CDD" id="cd05930">
    <property type="entry name" value="A_NRPS"/>
    <property type="match status" value="2"/>
</dbReference>
<dbReference type="GO" id="GO:0044550">
    <property type="term" value="P:secondary metabolite biosynthetic process"/>
    <property type="evidence" value="ECO:0007669"/>
    <property type="project" value="TreeGrafter"/>
</dbReference>
<dbReference type="GO" id="GO:0005737">
    <property type="term" value="C:cytoplasm"/>
    <property type="evidence" value="ECO:0007669"/>
    <property type="project" value="TreeGrafter"/>
</dbReference>
<evidence type="ECO:0000256" key="6">
    <source>
        <dbReference type="ARBA" id="ARBA00022741"/>
    </source>
</evidence>
<dbReference type="PROSITE" id="PS50075">
    <property type="entry name" value="CARRIER"/>
    <property type="match status" value="2"/>
</dbReference>
<dbReference type="Pfam" id="PF00668">
    <property type="entry name" value="Condensation"/>
    <property type="match status" value="3"/>
</dbReference>
<protein>
    <recommendedName>
        <fullName evidence="9">Carrier domain-containing protein</fullName>
    </recommendedName>
</protein>
<evidence type="ECO:0000256" key="7">
    <source>
        <dbReference type="ARBA" id="ARBA00022840"/>
    </source>
</evidence>
<evidence type="ECO:0000256" key="1">
    <source>
        <dbReference type="ARBA" id="ARBA00001957"/>
    </source>
</evidence>
<dbReference type="Pfam" id="PF00550">
    <property type="entry name" value="PP-binding"/>
    <property type="match status" value="2"/>
</dbReference>
<evidence type="ECO:0000256" key="3">
    <source>
        <dbReference type="ARBA" id="ARBA00022450"/>
    </source>
</evidence>
<dbReference type="SUPFAM" id="SSF47336">
    <property type="entry name" value="ACP-like"/>
    <property type="match status" value="2"/>
</dbReference>
<dbReference type="Pfam" id="PF13193">
    <property type="entry name" value="AMP-binding_C"/>
    <property type="match status" value="1"/>
</dbReference>
<feature type="domain" description="Carrier" evidence="9">
    <location>
        <begin position="964"/>
        <end position="1039"/>
    </location>
</feature>
<keyword evidence="7" id="KW-0067">ATP-binding</keyword>
<dbReference type="GO" id="GO:0005524">
    <property type="term" value="F:ATP binding"/>
    <property type="evidence" value="ECO:0007669"/>
    <property type="project" value="UniProtKB-KW"/>
</dbReference>
<organism evidence="10 11">
    <name type="scientific">Bacillus anthracis</name>
    <name type="common">anthrax bacterium</name>
    <dbReference type="NCBI Taxonomy" id="1392"/>
    <lineage>
        <taxon>Bacteria</taxon>
        <taxon>Bacillati</taxon>
        <taxon>Bacillota</taxon>
        <taxon>Bacilli</taxon>
        <taxon>Bacillales</taxon>
        <taxon>Bacillaceae</taxon>
        <taxon>Bacillus</taxon>
        <taxon>Bacillus cereus group</taxon>
    </lineage>
</organism>
<sequence length="2540" mass="291023">MSRYFPLSNGQLGIWYVEKMYPNTSISNNGALIQLATEQPLLYNLISIAINEYIKRTDNIRLRMISRKEGEPVQYVAEYIEKEIEIIELKDAGTESVKEAALVHFQQPLPLEDEDLFDFKVFKESRHQCFLYVNIHHIISDAVSVMSCIESIISIYTDLASGAVIDMVKSPSFIEQIEAEQTYEKSPRYEKDRFYWEQIFQSRPELTSLKPSNDYCSSAKAIRLSKAVPKSLAEKLKEYSTKNHISLFNLFLSGVFLYMSKMSQKKDIVIGTMFSNRTTLREKELFGMLVSTVPFRVEVNPALTFSSFVRNLNQQQIRTMRHQKYPYNRILNDWRKKHSTHDYLYTTSLQYLEVDFPKTDGIRYNVDFLYNGYEINDLAFHIVKNGEDIAFEIDYRVDLFEETEIRDMFNRIMLLLSKALLAPQQQIGNLDLLTVTDQSLYFREQMEIVCHEPEEYFQQIFQRIAKKIPEKIAVVCEERTLTYKELDERSNQLARLLRQKGITREKTVAILTNRTEDMIVGSIAVMKAGGAYVPIDAEFPEQRIQFILKDSSSVILLTDQVNRVEQDASIECIHFQDEAIQQQPTSSIENLTKPEDLCYIIYTSGTTGTPKGVMIEHRNYLNMWKAYNEAYGFQEMKPCILQMASFSFDVFSGDMARALLNQGTLVICSSEAKRDLVRIQNLIETHQITMLESTPALIVPLLDDMYEKGIKHTSLELVVLGADSCLKEDYERLLEHYGESIRIFNTYGVTEATIESSIYCSEQAFADYEGITPIGKPLSNMSMYIFSENMELLPPHYIGELYIGGKGVARGYLNNAELTEEKFILNPYDPSERLYKTGDQAKMLPDGNIQFLGRNDFQVKIRGHRIEIGEIEAKMIQHSLVRRAVVKTVKPNSHQTVLAAYFESDEVDITNQIKAFLFRELPDYMVPTYFIQLDRLPLTENHKVNRRELPEPEVFFKEKEETGLFHKAVEAKLAEVWKKTLKVDDLHATSDFIQLGFHSLQALKLLNEIENEFGIRLTLGDIFSNTLLFAMADVIEEKMKIGNFEQLLPAKKSDSYPVTAAQEGVYTRSLITDANLFNIPCVFQIDGPLDAGALIDAMQKLVNRHESLRTAFIKEDGVIKQKVHTNVSLHVDYDVYKESEIDEIICASPHSFSLDKPPLMQARLIKIQSLQKHVLLLDFHHIIFDGMSLQVFMEELALIYQGRTLPQLELGYKDYAVWEKRQLEADRFSAHRDFWRDILVDHTEQLNLPADFPRPDVQSFDGKTFEFELNINLLNKLKDYSMKHGLTLYMSLLSVYFVLLSKYTGQDDLIVGTPISGRIHSNIERITGLFVNTLPIRKVVGRTVSFAQFCQEVKRDMLGMLNHQQYPIDELAKQLKLNRDPSRNPIYQTVFALQDVKESYELSEGVKMSIVDTDYNTSKVDLTLEAAVLNDCLGCRFEYSTSLFRKETIEQMEKHFEHLIETMVADPHQIISEIGLLSQEEQELLAGMNDTFVPIPSYQSISAQFEKQAEMRPEETAAVFRGSSISYGELNSRANQLAHALIQQGVGTNMLVGIMVRPSFDLLIGMLGILKAGGAYVPIDPQYPDSRIEYMLKDSAVPLLLTQSVLKERTDSYSGKVIYLDEGMEGERTTNPPSLAEGHHLAYMIYTSGSTGEPKGVLIEQHSVLNLWQWFERTYHVAPGDAILHMTNSAFDVSVEETLIPLMSGAVVVIAEKQVVFQKEMLIDFLNEHKVRIAQFVPATLRALLAGQTKKAKNLEVVICGGEKLGPQLANQITSQGYHLYNHYGPTEATVDTLVWSCPPNRGIIKLGAPIDNTKVYVLDEEGNPVPSGIPGELYIGGAGIARGYLNRPDQTDCAFVPDPFEQNGRLYKTGDLVKWHSDQTIEYLGRLDKQVKIRGMRIEPGEITAKLLELDEIENGYVMAHHDEEGQVNLCAYIVWKKESEPQKIRRKLAQALPEYMIPVHFMTIDELPLTPNGKVSEQLLPIPEKETETVEAYVPPCTEIEKLLTDIWQEVLGIERVSIKGSFFDYGGDSIKAIQISSQLRKYRLKLETKYLFTHATIQEVAIYIEPLKKQIDQRQISGEILLSPIQNWFFSKNFVNPHHYNQAETLYKAEGFDPEAVELALDKLIEHHDVLRAVFVKNPQQMVQINRKAYTADFYTLEVMNLRNKNNWRELAENHIDSIQGELDIENGPLIKASIFQTNKGDHLVIVIHHLIIDGVSWGILLEDLEIAYEQAVSGEKIKLPEKTTSYKEWTTELWNYAKEEVVNEKAYWEDVENRLVVPSSLAVRQSINQKRWYSKQLVRQLNKEKTDLLLKQAHRAYNTEINEILLAAFALAMKEQFGIEELPLDLEGHGRETFSEDVDVSRTIGWFTSVFPVVLEAGREEKLGTAIKSVKDQLCRIPQKGMGYGLLYCKELQTIEERPSPPVSFNYLGQFELHENEGQSLHLGNSNSLENERTHMLDLNLAVINGVLEINLEYHEREFDRNEIEQLLNVYTEILEKMVDHCIDKEDDGEKTLSDFDDQRLTDEELDHIYELLEDM</sequence>
<evidence type="ECO:0000256" key="2">
    <source>
        <dbReference type="ARBA" id="ARBA00006432"/>
    </source>
</evidence>
<dbReference type="Gene3D" id="3.30.559.10">
    <property type="entry name" value="Chloramphenicol acetyltransferase-like domain"/>
    <property type="match status" value="3"/>
</dbReference>
<dbReference type="InterPro" id="IPR010060">
    <property type="entry name" value="NRPS_synth"/>
</dbReference>
<dbReference type="GO" id="GO:0043041">
    <property type="term" value="P:amino acid activation for nonribosomal peptide biosynthetic process"/>
    <property type="evidence" value="ECO:0007669"/>
    <property type="project" value="TreeGrafter"/>
</dbReference>
<evidence type="ECO:0000256" key="5">
    <source>
        <dbReference type="ARBA" id="ARBA00022737"/>
    </source>
</evidence>
<keyword evidence="3" id="KW-0596">Phosphopantetheine</keyword>
<evidence type="ECO:0000259" key="9">
    <source>
        <dbReference type="PROSITE" id="PS50075"/>
    </source>
</evidence>
<dbReference type="CDD" id="cd19531">
    <property type="entry name" value="LCL_NRPS-like"/>
    <property type="match status" value="1"/>
</dbReference>
<dbReference type="PANTHER" id="PTHR45527">
    <property type="entry name" value="NONRIBOSOMAL PEPTIDE SYNTHETASE"/>
    <property type="match status" value="1"/>
</dbReference>
<dbReference type="EMBL" id="LDPG01000011">
    <property type="protein sequence ID" value="KLV17441.1"/>
    <property type="molecule type" value="Genomic_DNA"/>
</dbReference>
<feature type="domain" description="Carrier" evidence="9">
    <location>
        <begin position="1997"/>
        <end position="2071"/>
    </location>
</feature>
<dbReference type="InterPro" id="IPR001242">
    <property type="entry name" value="Condensation_dom"/>
</dbReference>
<dbReference type="NCBIfam" id="TIGR01720">
    <property type="entry name" value="NRPS-para261"/>
    <property type="match status" value="1"/>
</dbReference>
<dbReference type="InterPro" id="IPR010071">
    <property type="entry name" value="AA_adenyl_dom"/>
</dbReference>
<evidence type="ECO:0000256" key="4">
    <source>
        <dbReference type="ARBA" id="ARBA00022553"/>
    </source>
</evidence>
<dbReference type="GO" id="GO:0017000">
    <property type="term" value="P:antibiotic biosynthetic process"/>
    <property type="evidence" value="ECO:0007669"/>
    <property type="project" value="UniProtKB-KW"/>
</dbReference>
<dbReference type="FunFam" id="1.10.1200.10:FF:000005">
    <property type="entry name" value="Nonribosomal peptide synthetase 1"/>
    <property type="match status" value="1"/>
</dbReference>
<dbReference type="SUPFAM" id="SSF52777">
    <property type="entry name" value="CoA-dependent acyltransferases"/>
    <property type="match status" value="6"/>
</dbReference>
<comment type="similarity">
    <text evidence="2">Belongs to the ATP-dependent AMP-binding enzyme family.</text>
</comment>
<dbReference type="InterPro" id="IPR023213">
    <property type="entry name" value="CAT-like_dom_sf"/>
</dbReference>
<comment type="cofactor">
    <cofactor evidence="1">
        <name>pantetheine 4'-phosphate</name>
        <dbReference type="ChEBI" id="CHEBI:47942"/>
    </cofactor>
</comment>
<dbReference type="FunFam" id="3.40.50.980:FF:000001">
    <property type="entry name" value="Non-ribosomal peptide synthetase"/>
    <property type="match status" value="2"/>
</dbReference>
<dbReference type="Gene3D" id="3.30.559.30">
    <property type="entry name" value="Nonribosomal peptide synthetase, condensation domain"/>
    <property type="match status" value="3"/>
</dbReference>
<dbReference type="Gene3D" id="3.30.300.30">
    <property type="match status" value="2"/>
</dbReference>
<dbReference type="Gene3D" id="3.40.50.980">
    <property type="match status" value="4"/>
</dbReference>
<evidence type="ECO:0000313" key="10">
    <source>
        <dbReference type="EMBL" id="KLV17441.1"/>
    </source>
</evidence>
<dbReference type="GO" id="GO:0008610">
    <property type="term" value="P:lipid biosynthetic process"/>
    <property type="evidence" value="ECO:0007669"/>
    <property type="project" value="UniProtKB-ARBA"/>
</dbReference>
<dbReference type="Proteomes" id="UP000035904">
    <property type="component" value="Unassembled WGS sequence"/>
</dbReference>
<dbReference type="InterPro" id="IPR009081">
    <property type="entry name" value="PP-bd_ACP"/>
</dbReference>
<dbReference type="InterPro" id="IPR020806">
    <property type="entry name" value="PKS_PP-bd"/>
</dbReference>
<dbReference type="InterPro" id="IPR006162">
    <property type="entry name" value="Ppantetheine_attach_site"/>
</dbReference>
<proteinExistence type="inferred from homology"/>
<dbReference type="PROSITE" id="PS00455">
    <property type="entry name" value="AMP_BINDING"/>
    <property type="match status" value="2"/>
</dbReference>
<dbReference type="NCBIfam" id="TIGR01733">
    <property type="entry name" value="AA-adenyl-dom"/>
    <property type="match status" value="2"/>
</dbReference>
<name>A0A0J1HUR3_BACAN</name>
<dbReference type="InterPro" id="IPR036736">
    <property type="entry name" value="ACP-like_sf"/>
</dbReference>
<dbReference type="SMART" id="SM00823">
    <property type="entry name" value="PKS_PP"/>
    <property type="match status" value="2"/>
</dbReference>
<keyword evidence="6" id="KW-0547">Nucleotide-binding</keyword>
<dbReference type="SUPFAM" id="SSF56801">
    <property type="entry name" value="Acetyl-CoA synthetase-like"/>
    <property type="match status" value="2"/>
</dbReference>
<dbReference type="PANTHER" id="PTHR45527:SF1">
    <property type="entry name" value="FATTY ACID SYNTHASE"/>
    <property type="match status" value="1"/>
</dbReference>
<dbReference type="Gene3D" id="1.10.1200.10">
    <property type="entry name" value="ACP-like"/>
    <property type="match status" value="2"/>
</dbReference>
<dbReference type="InterPro" id="IPR020845">
    <property type="entry name" value="AMP-binding_CS"/>
</dbReference>
<dbReference type="InterPro" id="IPR000873">
    <property type="entry name" value="AMP-dep_synth/lig_dom"/>
</dbReference>
<dbReference type="FunFam" id="2.30.38.10:FF:000001">
    <property type="entry name" value="Non-ribosomal peptide synthetase PvdI"/>
    <property type="match status" value="1"/>
</dbReference>
<keyword evidence="4" id="KW-0597">Phosphoprotein</keyword>
<dbReference type="NCBIfam" id="NF003417">
    <property type="entry name" value="PRK04813.1"/>
    <property type="match status" value="2"/>
</dbReference>
<dbReference type="Gene3D" id="2.30.38.10">
    <property type="entry name" value="Luciferase, Domain 3"/>
    <property type="match status" value="2"/>
</dbReference>
<keyword evidence="5" id="KW-0677">Repeat</keyword>
<reference evidence="10 11" key="1">
    <citation type="submission" date="2015-05" db="EMBL/GenBank/DDBJ databases">
        <title>Whole genome sequence and identification of bacterial endophytes from Costus igneus.</title>
        <authorList>
            <person name="Lee Y.P."/>
            <person name="Gan H.M."/>
            <person name="Eng W."/>
            <person name="Wheatley M.S."/>
            <person name="Caraballo A."/>
            <person name="Polter S."/>
            <person name="Savka M.A."/>
            <person name="Hudson A.O."/>
        </authorList>
    </citation>
    <scope>NUCLEOTIDE SEQUENCE [LARGE SCALE GENOMIC DNA]</scope>
    <source>
        <strain evidence="10 11">RIT375</strain>
    </source>
</reference>
<dbReference type="CDD" id="cd19534">
    <property type="entry name" value="E_NRPS"/>
    <property type="match status" value="1"/>
</dbReference>
<dbReference type="Pfam" id="PF00501">
    <property type="entry name" value="AMP-binding"/>
    <property type="match status" value="2"/>
</dbReference>
<dbReference type="GO" id="GO:0031177">
    <property type="term" value="F:phosphopantetheine binding"/>
    <property type="evidence" value="ECO:0007669"/>
    <property type="project" value="InterPro"/>
</dbReference>
<evidence type="ECO:0000313" key="11">
    <source>
        <dbReference type="Proteomes" id="UP000035904"/>
    </source>
</evidence>
<dbReference type="PROSITE" id="PS00012">
    <property type="entry name" value="PHOSPHOPANTETHEINE"/>
    <property type="match status" value="2"/>
</dbReference>
<dbReference type="InterPro" id="IPR045851">
    <property type="entry name" value="AMP-bd_C_sf"/>
</dbReference>
<dbReference type="RefSeq" id="WP_047956811.1">
    <property type="nucleotide sequence ID" value="NZ_LDPG01000011.1"/>
</dbReference>
<dbReference type="FunFam" id="3.40.50.12780:FF:000012">
    <property type="entry name" value="Non-ribosomal peptide synthetase"/>
    <property type="match status" value="2"/>
</dbReference>
<evidence type="ECO:0000256" key="8">
    <source>
        <dbReference type="ARBA" id="ARBA00023194"/>
    </source>
</evidence>
<gene>
    <name evidence="10" type="ORF">ABW01_16225</name>
</gene>
<dbReference type="PATRIC" id="fig|1392.242.peg.1110"/>